<dbReference type="HOGENOM" id="CLU_023125_4_0_9"/>
<evidence type="ECO:0000259" key="1">
    <source>
        <dbReference type="Pfam" id="PF00149"/>
    </source>
</evidence>
<dbReference type="eggNOG" id="COG0639">
    <property type="taxonomic scope" value="Bacteria"/>
</dbReference>
<gene>
    <name evidence="2" type="ORF">BleG1_3356</name>
</gene>
<evidence type="ECO:0000313" key="3">
    <source>
        <dbReference type="Proteomes" id="UP000027142"/>
    </source>
</evidence>
<evidence type="ECO:0000313" key="2">
    <source>
        <dbReference type="EMBL" id="AIC95903.1"/>
    </source>
</evidence>
<dbReference type="PANTHER" id="PTHR42850">
    <property type="entry name" value="METALLOPHOSPHOESTERASE"/>
    <property type="match status" value="1"/>
</dbReference>
<dbReference type="GO" id="GO:0005737">
    <property type="term" value="C:cytoplasm"/>
    <property type="evidence" value="ECO:0007669"/>
    <property type="project" value="TreeGrafter"/>
</dbReference>
<dbReference type="KEGG" id="ble:BleG1_3356"/>
<proteinExistence type="predicted"/>
<dbReference type="Proteomes" id="UP000027142">
    <property type="component" value="Chromosome"/>
</dbReference>
<dbReference type="EMBL" id="CP003923">
    <property type="protein sequence ID" value="AIC95903.1"/>
    <property type="molecule type" value="Genomic_DNA"/>
</dbReference>
<dbReference type="CDD" id="cd00144">
    <property type="entry name" value="MPP_PPP_family"/>
    <property type="match status" value="1"/>
</dbReference>
<protein>
    <submittedName>
        <fullName evidence="2">Serine/threonine-protein phosphatase 1</fullName>
    </submittedName>
</protein>
<dbReference type="GO" id="GO:0008803">
    <property type="term" value="F:bis(5'-nucleosyl)-tetraphosphatase (symmetrical) activity"/>
    <property type="evidence" value="ECO:0007669"/>
    <property type="project" value="TreeGrafter"/>
</dbReference>
<dbReference type="PRINTS" id="PR00114">
    <property type="entry name" value="STPHPHTASE"/>
</dbReference>
<dbReference type="GO" id="GO:0016791">
    <property type="term" value="F:phosphatase activity"/>
    <property type="evidence" value="ECO:0007669"/>
    <property type="project" value="TreeGrafter"/>
</dbReference>
<keyword evidence="3" id="KW-1185">Reference proteome</keyword>
<dbReference type="Pfam" id="PF00149">
    <property type="entry name" value="Metallophos"/>
    <property type="match status" value="1"/>
</dbReference>
<dbReference type="GO" id="GO:0110154">
    <property type="term" value="P:RNA decapping"/>
    <property type="evidence" value="ECO:0007669"/>
    <property type="project" value="TreeGrafter"/>
</dbReference>
<sequence length="230" mass="26724">MKNVFVVGDIHGCFDELIELLQHWDKTEEQLIFLGDYIDRGKDSRKVLEFIQNLVQKDGAIALKGNHELMFIDWLNEWQSDRFVRNGGKETIYSLLGTDTEIDERRAVAEAYPQTLHFLKNLPLYYEWGNYLFVHAGINPTLSNWKQNTEHDFLWIRDDFHFQTNPTNKVIIFGHTPVQMLHPEPISQPWISPCATKIGMDGGLVFGGKLFGLRISSDGTSKWFEQQKHE</sequence>
<dbReference type="SUPFAM" id="SSF56300">
    <property type="entry name" value="Metallo-dependent phosphatases"/>
    <property type="match status" value="1"/>
</dbReference>
<dbReference type="RefSeq" id="WP_038483359.1">
    <property type="nucleotide sequence ID" value="NZ_CP003923.1"/>
</dbReference>
<feature type="domain" description="Calcineurin-like phosphoesterase" evidence="1">
    <location>
        <begin position="4"/>
        <end position="190"/>
    </location>
</feature>
<dbReference type="AlphaFoldDB" id="A0A060M5S7"/>
<name>A0A060M5S7_9BACI</name>
<dbReference type="InterPro" id="IPR050126">
    <property type="entry name" value="Ap4A_hydrolase"/>
</dbReference>
<dbReference type="InterPro" id="IPR004843">
    <property type="entry name" value="Calcineurin-like_PHP"/>
</dbReference>
<accession>A0A060M5S7</accession>
<dbReference type="Gene3D" id="3.60.21.10">
    <property type="match status" value="1"/>
</dbReference>
<dbReference type="OrthoDB" id="384253at2"/>
<dbReference type="InterPro" id="IPR029052">
    <property type="entry name" value="Metallo-depent_PP-like"/>
</dbReference>
<dbReference type="InterPro" id="IPR006186">
    <property type="entry name" value="Ser/Thr-sp_prot-phosphatase"/>
</dbReference>
<reference evidence="2 3" key="1">
    <citation type="journal article" date="2014" name="Gene">
        <title>A comparative genomic analysis of the alkalitolerant soil bacterium Bacillus lehensis G1.</title>
        <authorList>
            <person name="Noor Y.M."/>
            <person name="Samsulrizal N.H."/>
            <person name="Jema'on N.A."/>
            <person name="Low K.O."/>
            <person name="Ramli A.N."/>
            <person name="Alias N.I."/>
            <person name="Damis S.I."/>
            <person name="Fuzi S.F."/>
            <person name="Isa M.N."/>
            <person name="Murad A.M."/>
            <person name="Raih M.F."/>
            <person name="Bakar F.D."/>
            <person name="Najimudin N."/>
            <person name="Mahadi N.M."/>
            <person name="Illias R.M."/>
        </authorList>
    </citation>
    <scope>NUCLEOTIDE SEQUENCE [LARGE SCALE GENOMIC DNA]</scope>
    <source>
        <strain evidence="2 3">G1</strain>
    </source>
</reference>
<organism evidence="2 3">
    <name type="scientific">Shouchella lehensis G1</name>
    <dbReference type="NCBI Taxonomy" id="1246626"/>
    <lineage>
        <taxon>Bacteria</taxon>
        <taxon>Bacillati</taxon>
        <taxon>Bacillota</taxon>
        <taxon>Bacilli</taxon>
        <taxon>Bacillales</taxon>
        <taxon>Bacillaceae</taxon>
        <taxon>Shouchella</taxon>
    </lineage>
</organism>
<dbReference type="PANTHER" id="PTHR42850:SF4">
    <property type="entry name" value="ZINC-DEPENDENT ENDOPOLYPHOSPHATASE"/>
    <property type="match status" value="1"/>
</dbReference>
<dbReference type="STRING" id="1246626.BleG1_3356"/>
<dbReference type="PATRIC" id="fig|1246626.3.peg.3333"/>